<organism evidence="4 5">
    <name type="scientific">Mikania micrantha</name>
    <name type="common">bitter vine</name>
    <dbReference type="NCBI Taxonomy" id="192012"/>
    <lineage>
        <taxon>Eukaryota</taxon>
        <taxon>Viridiplantae</taxon>
        <taxon>Streptophyta</taxon>
        <taxon>Embryophyta</taxon>
        <taxon>Tracheophyta</taxon>
        <taxon>Spermatophyta</taxon>
        <taxon>Magnoliopsida</taxon>
        <taxon>eudicotyledons</taxon>
        <taxon>Gunneridae</taxon>
        <taxon>Pentapetalae</taxon>
        <taxon>asterids</taxon>
        <taxon>campanulids</taxon>
        <taxon>Asterales</taxon>
        <taxon>Asteraceae</taxon>
        <taxon>Asteroideae</taxon>
        <taxon>Heliantheae alliance</taxon>
        <taxon>Eupatorieae</taxon>
        <taxon>Mikania</taxon>
    </lineage>
</organism>
<dbReference type="Proteomes" id="UP000326396">
    <property type="component" value="Linkage Group LG19"/>
</dbReference>
<proteinExistence type="predicted"/>
<reference evidence="4 5" key="1">
    <citation type="submission" date="2019-05" db="EMBL/GenBank/DDBJ databases">
        <title>Mikania micrantha, genome provides insights into the molecular mechanism of rapid growth.</title>
        <authorList>
            <person name="Liu B."/>
        </authorList>
    </citation>
    <scope>NUCLEOTIDE SEQUENCE [LARGE SCALE GENOMIC DNA]</scope>
    <source>
        <strain evidence="4">NLD-2019</strain>
        <tissue evidence="4">Leaf</tissue>
    </source>
</reference>
<dbReference type="InterPro" id="IPR054722">
    <property type="entry name" value="PolX-like_BBD"/>
</dbReference>
<dbReference type="Pfam" id="PF22936">
    <property type="entry name" value="Pol_BBD"/>
    <property type="match status" value="1"/>
</dbReference>
<evidence type="ECO:0000313" key="4">
    <source>
        <dbReference type="EMBL" id="KAD4889203.1"/>
    </source>
</evidence>
<evidence type="ECO:0000259" key="3">
    <source>
        <dbReference type="Pfam" id="PF25597"/>
    </source>
</evidence>
<feature type="domain" description="Retrovirus-related Pol polyprotein from transposon TNT 1-94-like beta-barrel" evidence="2">
    <location>
        <begin position="25"/>
        <end position="98"/>
    </location>
</feature>
<feature type="compositionally biased region" description="Polar residues" evidence="1">
    <location>
        <begin position="242"/>
        <end position="257"/>
    </location>
</feature>
<name>A0A5N6NL82_9ASTR</name>
<accession>A0A5N6NL82</accession>
<feature type="domain" description="Retroviral polymerase SH3-like" evidence="3">
    <location>
        <begin position="132"/>
        <end position="174"/>
    </location>
</feature>
<evidence type="ECO:0000313" key="5">
    <source>
        <dbReference type="Proteomes" id="UP000326396"/>
    </source>
</evidence>
<keyword evidence="5" id="KW-1185">Reference proteome</keyword>
<evidence type="ECO:0000256" key="1">
    <source>
        <dbReference type="SAM" id="MobiDB-lite"/>
    </source>
</evidence>
<feature type="region of interest" description="Disordered" evidence="1">
    <location>
        <begin position="242"/>
        <end position="265"/>
    </location>
</feature>
<dbReference type="Pfam" id="PF25597">
    <property type="entry name" value="SH3_retrovirus"/>
    <property type="match status" value="1"/>
</dbReference>
<protein>
    <recommendedName>
        <fullName evidence="6">F-box domain-containing protein</fullName>
    </recommendedName>
</protein>
<dbReference type="InterPro" id="IPR057670">
    <property type="entry name" value="SH3_retrovirus"/>
</dbReference>
<evidence type="ECO:0008006" key="6">
    <source>
        <dbReference type="Google" id="ProtNLM"/>
    </source>
</evidence>
<dbReference type="EMBL" id="SZYD01000011">
    <property type="protein sequence ID" value="KAD4889203.1"/>
    <property type="molecule type" value="Genomic_DNA"/>
</dbReference>
<comment type="caution">
    <text evidence="4">The sequence shown here is derived from an EMBL/GenBank/DDBJ whole genome shotgun (WGS) entry which is preliminary data.</text>
</comment>
<dbReference type="OrthoDB" id="1750165at2759"/>
<evidence type="ECO:0000259" key="2">
    <source>
        <dbReference type="Pfam" id="PF22936"/>
    </source>
</evidence>
<gene>
    <name evidence="4" type="ORF">E3N88_21276</name>
</gene>
<dbReference type="AlphaFoldDB" id="A0A5N6NL82"/>
<sequence length="265" mass="29995">MEHTNKGCTSSMAYMTGKNKNDDDWVIDSGSTEDITYNNHILQNRTQRRFEILVVIPIGEAIPIEGRGECNLLGGTKIKDVLYIPKFTCNLLSVSRLCKDLQAVITFFPDFCVMQELHTRSLIRAGECKQETKGDKFEMRGRPGVFLGYPQGTKGYKLYDIENNKIVTSRDVRLMIFPFKKLDTNQEEFESFFGPTYEDEPNIQGRITGEEDVIPTKNENPNIDLETHVGNQNDGIINPPSQQTVGSEPCVTQQSSHAHVDEMHV</sequence>